<feature type="domain" description="Rieske" evidence="13">
    <location>
        <begin position="44"/>
        <end position="134"/>
    </location>
</feature>
<dbReference type="InterPro" id="IPR036922">
    <property type="entry name" value="Rieske_2Fe-2S_sf"/>
</dbReference>
<dbReference type="Proteomes" id="UP000094526">
    <property type="component" value="Unassembled WGS sequence"/>
</dbReference>
<dbReference type="SUPFAM" id="SSF50022">
    <property type="entry name" value="ISP domain"/>
    <property type="match status" value="1"/>
</dbReference>
<keyword evidence="15" id="KW-1185">Reference proteome</keyword>
<dbReference type="InterPro" id="IPR015879">
    <property type="entry name" value="Ring_hydroxy_dOase_asu_C_dom"/>
</dbReference>
<comment type="similarity">
    <text evidence="4">Belongs to the choline monooxygenase family.</text>
</comment>
<dbReference type="PROSITE" id="PS51296">
    <property type="entry name" value="RIESKE"/>
    <property type="match status" value="1"/>
</dbReference>
<protein>
    <recommendedName>
        <fullName evidence="6">Choline monooxygenase, chloroplastic</fullName>
        <ecNumber evidence="5">1.14.15.7</ecNumber>
    </recommendedName>
</protein>
<keyword evidence="11" id="KW-0411">Iron-sulfur</keyword>
<dbReference type="Pfam" id="PF00355">
    <property type="entry name" value="Rieske"/>
    <property type="match status" value="1"/>
</dbReference>
<evidence type="ECO:0000256" key="6">
    <source>
        <dbReference type="ARBA" id="ARBA00014931"/>
    </source>
</evidence>
<dbReference type="Gene3D" id="3.90.380.10">
    <property type="entry name" value="Naphthalene 1,2-dioxygenase Alpha Subunit, Chain A, domain 1"/>
    <property type="match status" value="2"/>
</dbReference>
<dbReference type="EC" id="1.14.15.7" evidence="5"/>
<name>A0A1C1D2U7_9EURO</name>
<keyword evidence="9" id="KW-0560">Oxidoreductase</keyword>
<dbReference type="STRING" id="86049.A0A1C1D2U7"/>
<dbReference type="GO" id="GO:0051537">
    <property type="term" value="F:2 iron, 2 sulfur cluster binding"/>
    <property type="evidence" value="ECO:0007669"/>
    <property type="project" value="UniProtKB-KW"/>
</dbReference>
<dbReference type="PANTHER" id="PTHR43756:SF5">
    <property type="entry name" value="CHOLINE MONOOXYGENASE, CHLOROPLASTIC"/>
    <property type="match status" value="1"/>
</dbReference>
<evidence type="ECO:0000256" key="2">
    <source>
        <dbReference type="ARBA" id="ARBA00002149"/>
    </source>
</evidence>
<dbReference type="GO" id="GO:0019285">
    <property type="term" value="P:glycine betaine biosynthetic process from choline"/>
    <property type="evidence" value="ECO:0007669"/>
    <property type="project" value="UniProtKB-UniPathway"/>
</dbReference>
<evidence type="ECO:0000256" key="11">
    <source>
        <dbReference type="ARBA" id="ARBA00023014"/>
    </source>
</evidence>
<evidence type="ECO:0000313" key="14">
    <source>
        <dbReference type="EMBL" id="OCT55129.1"/>
    </source>
</evidence>
<dbReference type="VEuPathDB" id="FungiDB:CLCR_00020"/>
<evidence type="ECO:0000256" key="4">
    <source>
        <dbReference type="ARBA" id="ARBA00010848"/>
    </source>
</evidence>
<gene>
    <name evidence="14" type="ORF">CLCR_00020</name>
</gene>
<dbReference type="GO" id="GO:0019133">
    <property type="term" value="F:choline monooxygenase activity"/>
    <property type="evidence" value="ECO:0007669"/>
    <property type="project" value="UniProtKB-EC"/>
</dbReference>
<dbReference type="InterPro" id="IPR017941">
    <property type="entry name" value="Rieske_2Fe-2S"/>
</dbReference>
<keyword evidence="8" id="KW-0479">Metal-binding</keyword>
<dbReference type="EMBL" id="LGRB01000001">
    <property type="protein sequence ID" value="OCT55129.1"/>
    <property type="molecule type" value="Genomic_DNA"/>
</dbReference>
<comment type="cofactor">
    <cofactor evidence="1">
        <name>Fe cation</name>
        <dbReference type="ChEBI" id="CHEBI:24875"/>
    </cofactor>
</comment>
<evidence type="ECO:0000256" key="5">
    <source>
        <dbReference type="ARBA" id="ARBA00012763"/>
    </source>
</evidence>
<evidence type="ECO:0000256" key="3">
    <source>
        <dbReference type="ARBA" id="ARBA00004866"/>
    </source>
</evidence>
<dbReference type="Pfam" id="PF00848">
    <property type="entry name" value="Ring_hydroxyl_A"/>
    <property type="match status" value="1"/>
</dbReference>
<evidence type="ECO:0000256" key="7">
    <source>
        <dbReference type="ARBA" id="ARBA00022714"/>
    </source>
</evidence>
<comment type="function">
    <text evidence="2">Catalyzes the first step of the osmoprotectant glycine betaine synthesis.</text>
</comment>
<dbReference type="eggNOG" id="ENOG502QQJW">
    <property type="taxonomic scope" value="Eukaryota"/>
</dbReference>
<dbReference type="PRINTS" id="PR00090">
    <property type="entry name" value="RNGDIOXGNASE"/>
</dbReference>
<dbReference type="CDD" id="cd00680">
    <property type="entry name" value="RHO_alpha_C"/>
    <property type="match status" value="1"/>
</dbReference>
<evidence type="ECO:0000256" key="8">
    <source>
        <dbReference type="ARBA" id="ARBA00022723"/>
    </source>
</evidence>
<dbReference type="SUPFAM" id="SSF55961">
    <property type="entry name" value="Bet v1-like"/>
    <property type="match status" value="1"/>
</dbReference>
<evidence type="ECO:0000256" key="12">
    <source>
        <dbReference type="ARBA" id="ARBA00049097"/>
    </source>
</evidence>
<dbReference type="OrthoDB" id="426882at2759"/>
<dbReference type="UniPathway" id="UPA00529">
    <property type="reaction ID" value="UER00430"/>
</dbReference>
<sequence length="409" mass="46949">MGSIDEGCASGGGHGPTVNTLPASWYREEGLYELEKRAIFSKRWMCVSHALRFKEVGEFVNFEIAGFKFFVIRDRQKELKAFLNVCRHRAYPISEKGSGEGGKVSILACKYHGWSYGLSGNLAKAPRFETVDNFDRTMYSLYPVHLRLDRLGFVWVNLDSANPPTIPWEDHFDGVDMQSRQKDFSMDDFEFDHAWELEGEYNWKAMVDNYNECYHCTTAHPGILATTKLDTYDVKGINGFIEHYSEPLESVEHKYGVQPTYFFPNAAILISDGITYLTRFAPKSATSLKLEYEVYRHKDCTQEDFDTMNPFFKQVEIEDVALCNAVQQNFNTDTYINGPLHPHNEKGVIYFKNLVKDVLYKHMAEEQKAGQKIFPARRTNDKDDEIAEEEAFCRLACDGNSGPKAIPQW</sequence>
<dbReference type="PANTHER" id="PTHR43756">
    <property type="entry name" value="CHOLINE MONOOXYGENASE, CHLOROPLASTIC"/>
    <property type="match status" value="1"/>
</dbReference>
<organism evidence="14 15">
    <name type="scientific">Cladophialophora carrionii</name>
    <dbReference type="NCBI Taxonomy" id="86049"/>
    <lineage>
        <taxon>Eukaryota</taxon>
        <taxon>Fungi</taxon>
        <taxon>Dikarya</taxon>
        <taxon>Ascomycota</taxon>
        <taxon>Pezizomycotina</taxon>
        <taxon>Eurotiomycetes</taxon>
        <taxon>Chaetothyriomycetidae</taxon>
        <taxon>Chaetothyriales</taxon>
        <taxon>Herpotrichiellaceae</taxon>
        <taxon>Cladophialophora</taxon>
    </lineage>
</organism>
<comment type="caution">
    <text evidence="14">The sequence shown here is derived from an EMBL/GenBank/DDBJ whole genome shotgun (WGS) entry which is preliminary data.</text>
</comment>
<dbReference type="CDD" id="cd03469">
    <property type="entry name" value="Rieske_RO_Alpha_N"/>
    <property type="match status" value="1"/>
</dbReference>
<reference evidence="15" key="1">
    <citation type="submission" date="2015-07" db="EMBL/GenBank/DDBJ databases">
        <authorList>
            <person name="Teixeira M.M."/>
            <person name="Souza R.C."/>
            <person name="Almeida L.G."/>
            <person name="Vicente V.A."/>
            <person name="de Hoog S."/>
            <person name="Bocca A.L."/>
            <person name="de Almeida S.R."/>
            <person name="Vasconcelos A.T."/>
            <person name="Felipe M.S."/>
        </authorList>
    </citation>
    <scope>NUCLEOTIDE SEQUENCE [LARGE SCALE GENOMIC DNA]</scope>
    <source>
        <strain evidence="15">KSF</strain>
    </source>
</reference>
<dbReference type="Gene3D" id="2.102.10.10">
    <property type="entry name" value="Rieske [2Fe-2S] iron-sulphur domain"/>
    <property type="match status" value="1"/>
</dbReference>
<dbReference type="InterPro" id="IPR001663">
    <property type="entry name" value="Rng_hydr_dOase-A"/>
</dbReference>
<keyword evidence="10" id="KW-0408">Iron</keyword>
<evidence type="ECO:0000256" key="9">
    <source>
        <dbReference type="ARBA" id="ARBA00023002"/>
    </source>
</evidence>
<evidence type="ECO:0000313" key="15">
    <source>
        <dbReference type="Proteomes" id="UP000094526"/>
    </source>
</evidence>
<comment type="pathway">
    <text evidence="3">Amine and polyamine biosynthesis; betaine biosynthesis via choline pathway; betaine aldehyde from choline (monooxygenase route): step 1/1.</text>
</comment>
<accession>A0A1C1D2U7</accession>
<comment type="catalytic activity">
    <reaction evidence="12">
        <text>choline + 2 reduced [2Fe-2S]-[ferredoxin] + O2 + 2 H(+) = betaine aldehyde hydrate + 2 oxidized [2Fe-2S]-[ferredoxin] + H2O</text>
        <dbReference type="Rhea" id="RHEA:17769"/>
        <dbReference type="Rhea" id="RHEA-COMP:10000"/>
        <dbReference type="Rhea" id="RHEA-COMP:10001"/>
        <dbReference type="ChEBI" id="CHEBI:15354"/>
        <dbReference type="ChEBI" id="CHEBI:15377"/>
        <dbReference type="ChEBI" id="CHEBI:15378"/>
        <dbReference type="ChEBI" id="CHEBI:15379"/>
        <dbReference type="ChEBI" id="CHEBI:15870"/>
        <dbReference type="ChEBI" id="CHEBI:33737"/>
        <dbReference type="ChEBI" id="CHEBI:33738"/>
        <dbReference type="EC" id="1.14.15.7"/>
    </reaction>
</comment>
<keyword evidence="7" id="KW-0001">2Fe-2S</keyword>
<evidence type="ECO:0000256" key="1">
    <source>
        <dbReference type="ARBA" id="ARBA00001962"/>
    </source>
</evidence>
<evidence type="ECO:0000259" key="13">
    <source>
        <dbReference type="PROSITE" id="PS51296"/>
    </source>
</evidence>
<proteinExistence type="inferred from homology"/>
<dbReference type="AlphaFoldDB" id="A0A1C1D2U7"/>
<dbReference type="GO" id="GO:0005506">
    <property type="term" value="F:iron ion binding"/>
    <property type="evidence" value="ECO:0007669"/>
    <property type="project" value="InterPro"/>
</dbReference>
<dbReference type="VEuPathDB" id="FungiDB:G647_00014"/>
<evidence type="ECO:0000256" key="10">
    <source>
        <dbReference type="ARBA" id="ARBA00023004"/>
    </source>
</evidence>